<gene>
    <name evidence="1" type="ORF">LTS18_006267</name>
</gene>
<proteinExistence type="predicted"/>
<reference evidence="1" key="1">
    <citation type="submission" date="2024-09" db="EMBL/GenBank/DDBJ databases">
        <title>Black Yeasts Isolated from many extreme environments.</title>
        <authorList>
            <person name="Coleine C."/>
            <person name="Stajich J.E."/>
            <person name="Selbmann L."/>
        </authorList>
    </citation>
    <scope>NUCLEOTIDE SEQUENCE</scope>
    <source>
        <strain evidence="1">CCFEE 5737</strain>
    </source>
</reference>
<organism evidence="1 2">
    <name type="scientific">Coniosporium uncinatum</name>
    <dbReference type="NCBI Taxonomy" id="93489"/>
    <lineage>
        <taxon>Eukaryota</taxon>
        <taxon>Fungi</taxon>
        <taxon>Dikarya</taxon>
        <taxon>Ascomycota</taxon>
        <taxon>Pezizomycotina</taxon>
        <taxon>Dothideomycetes</taxon>
        <taxon>Dothideomycetes incertae sedis</taxon>
        <taxon>Coniosporium</taxon>
    </lineage>
</organism>
<sequence length="128" mass="13513">MQFTTAFLSLLSLASASPLLSRQAENGTIIAPAGPVNMTNIYTCAGRPFRPREYTCYDDAQLCPVVGGLRTRACGVACYNPTIYGCTDGVLVQVAGGRFVMNGTMANTTAETESSYTGDYDGDNDGSD</sequence>
<comment type="caution">
    <text evidence="1">The sequence shown here is derived from an EMBL/GenBank/DDBJ whole genome shotgun (WGS) entry which is preliminary data.</text>
</comment>
<name>A0ACC3DQN4_9PEZI</name>
<evidence type="ECO:0000313" key="2">
    <source>
        <dbReference type="Proteomes" id="UP001186974"/>
    </source>
</evidence>
<dbReference type="Proteomes" id="UP001186974">
    <property type="component" value="Unassembled WGS sequence"/>
</dbReference>
<evidence type="ECO:0000313" key="1">
    <source>
        <dbReference type="EMBL" id="KAK3078928.1"/>
    </source>
</evidence>
<accession>A0ACC3DQN4</accession>
<protein>
    <submittedName>
        <fullName evidence="1">Uncharacterized protein</fullName>
    </submittedName>
</protein>
<keyword evidence="2" id="KW-1185">Reference proteome</keyword>
<dbReference type="EMBL" id="JAWDJW010001508">
    <property type="protein sequence ID" value="KAK3078928.1"/>
    <property type="molecule type" value="Genomic_DNA"/>
</dbReference>